<dbReference type="GO" id="GO:0003677">
    <property type="term" value="F:DNA binding"/>
    <property type="evidence" value="ECO:0007669"/>
    <property type="project" value="UniProtKB-KW"/>
</dbReference>
<evidence type="ECO:0000313" key="6">
    <source>
        <dbReference type="Proteomes" id="UP001168620"/>
    </source>
</evidence>
<comment type="similarity">
    <text evidence="3">Belongs to the bacterial histone-like protein family.</text>
</comment>
<evidence type="ECO:0000313" key="5">
    <source>
        <dbReference type="EMBL" id="MDN4171995.1"/>
    </source>
</evidence>
<dbReference type="SUPFAM" id="SSF47729">
    <property type="entry name" value="IHF-like DNA-binding proteins"/>
    <property type="match status" value="1"/>
</dbReference>
<proteinExistence type="inferred from homology"/>
<evidence type="ECO:0000256" key="4">
    <source>
        <dbReference type="SAM" id="MobiDB-lite"/>
    </source>
</evidence>
<protein>
    <submittedName>
        <fullName evidence="5">HU family DNA-binding protein</fullName>
    </submittedName>
</protein>
<dbReference type="PRINTS" id="PR01727">
    <property type="entry name" value="DNABINDINGHU"/>
</dbReference>
<comment type="caution">
    <text evidence="5">The sequence shown here is derived from an EMBL/GenBank/DDBJ whole genome shotgun (WGS) entry which is preliminary data.</text>
</comment>
<dbReference type="SMART" id="SM00411">
    <property type="entry name" value="BHL"/>
    <property type="match status" value="1"/>
</dbReference>
<dbReference type="CDD" id="cd13831">
    <property type="entry name" value="HU"/>
    <property type="match status" value="1"/>
</dbReference>
<sequence>MPPAPTGPAPHDPRRPDNEQEHDMNKGQLRDAVAEQTGLGNKEAEQALDAVLDSIVKAVAAGEKVSISGFGTFESRERSARQGRNPQTGETIEIAATTAPAFKAASAFKTAVSGS</sequence>
<evidence type="ECO:0000256" key="2">
    <source>
        <dbReference type="ARBA" id="ARBA00023125"/>
    </source>
</evidence>
<keyword evidence="1" id="KW-0226">DNA condensation</keyword>
<dbReference type="PROSITE" id="PS00045">
    <property type="entry name" value="HISTONE_LIKE"/>
    <property type="match status" value="1"/>
</dbReference>
<dbReference type="PANTHER" id="PTHR33175">
    <property type="entry name" value="DNA-BINDING PROTEIN HU"/>
    <property type="match status" value="1"/>
</dbReference>
<accession>A0ABT8FC32</accession>
<dbReference type="PANTHER" id="PTHR33175:SF3">
    <property type="entry name" value="DNA-BINDING PROTEIN HU-BETA"/>
    <property type="match status" value="1"/>
</dbReference>
<gene>
    <name evidence="5" type="ORF">QWY28_03475</name>
</gene>
<reference evidence="5" key="1">
    <citation type="submission" date="2023-06" db="EMBL/GenBank/DDBJ databases">
        <title>Draft genome sequence of Nocardioides sp. SOB77.</title>
        <authorList>
            <person name="Zhang G."/>
        </authorList>
    </citation>
    <scope>NUCLEOTIDE SEQUENCE</scope>
    <source>
        <strain evidence="5">SOB77</strain>
    </source>
</reference>
<name>A0ABT8FC32_9ACTN</name>
<dbReference type="InterPro" id="IPR020816">
    <property type="entry name" value="Histone-like_DNA-bd_CS"/>
</dbReference>
<keyword evidence="6" id="KW-1185">Reference proteome</keyword>
<evidence type="ECO:0000256" key="3">
    <source>
        <dbReference type="RuleBase" id="RU003939"/>
    </source>
</evidence>
<keyword evidence="2 5" id="KW-0238">DNA-binding</keyword>
<feature type="compositionally biased region" description="Basic and acidic residues" evidence="4">
    <location>
        <begin position="11"/>
        <end position="29"/>
    </location>
</feature>
<dbReference type="EMBL" id="JAUHJQ010000001">
    <property type="protein sequence ID" value="MDN4171995.1"/>
    <property type="molecule type" value="Genomic_DNA"/>
</dbReference>
<feature type="region of interest" description="Disordered" evidence="4">
    <location>
        <begin position="1"/>
        <end position="29"/>
    </location>
</feature>
<dbReference type="Gene3D" id="4.10.520.10">
    <property type="entry name" value="IHF-like DNA-binding proteins"/>
    <property type="match status" value="1"/>
</dbReference>
<dbReference type="Proteomes" id="UP001168620">
    <property type="component" value="Unassembled WGS sequence"/>
</dbReference>
<evidence type="ECO:0000256" key="1">
    <source>
        <dbReference type="ARBA" id="ARBA00023067"/>
    </source>
</evidence>
<dbReference type="Pfam" id="PF00216">
    <property type="entry name" value="Bac_DNA_binding"/>
    <property type="match status" value="1"/>
</dbReference>
<feature type="compositionally biased region" description="Pro residues" evidence="4">
    <location>
        <begin position="1"/>
        <end position="10"/>
    </location>
</feature>
<dbReference type="InterPro" id="IPR000119">
    <property type="entry name" value="Hist_DNA-bd"/>
</dbReference>
<organism evidence="5 6">
    <name type="scientific">Nocardioides oceani</name>
    <dbReference type="NCBI Taxonomy" id="3058369"/>
    <lineage>
        <taxon>Bacteria</taxon>
        <taxon>Bacillati</taxon>
        <taxon>Actinomycetota</taxon>
        <taxon>Actinomycetes</taxon>
        <taxon>Propionibacteriales</taxon>
        <taxon>Nocardioidaceae</taxon>
        <taxon>Nocardioides</taxon>
    </lineage>
</organism>
<dbReference type="InterPro" id="IPR010992">
    <property type="entry name" value="IHF-like_DNA-bd_dom_sf"/>
</dbReference>